<dbReference type="InterPro" id="IPR017853">
    <property type="entry name" value="GH"/>
</dbReference>
<dbReference type="Gene3D" id="2.60.40.1180">
    <property type="entry name" value="Golgi alpha-mannosidase II"/>
    <property type="match status" value="1"/>
</dbReference>
<dbReference type="PANTHER" id="PTHR43576:SF3">
    <property type="entry name" value="ALPHA-L-ARABINOFURANOSIDASE C"/>
    <property type="match status" value="1"/>
</dbReference>
<evidence type="ECO:0000256" key="3">
    <source>
        <dbReference type="ARBA" id="ARBA00007186"/>
    </source>
</evidence>
<evidence type="ECO:0000313" key="10">
    <source>
        <dbReference type="EMBL" id="MBU9739178.1"/>
    </source>
</evidence>
<evidence type="ECO:0000256" key="8">
    <source>
        <dbReference type="ARBA" id="ARBA00023295"/>
    </source>
</evidence>
<dbReference type="SUPFAM" id="SSF51445">
    <property type="entry name" value="(Trans)glycosidases"/>
    <property type="match status" value="1"/>
</dbReference>
<evidence type="ECO:0000256" key="2">
    <source>
        <dbReference type="ARBA" id="ARBA00004881"/>
    </source>
</evidence>
<dbReference type="PANTHER" id="PTHR43576">
    <property type="entry name" value="ALPHA-L-ARABINOFURANOSIDASE C-RELATED"/>
    <property type="match status" value="1"/>
</dbReference>
<feature type="domain" description="Alpha-L-arabinofuranosidase C-terminal" evidence="9">
    <location>
        <begin position="291"/>
        <end position="496"/>
    </location>
</feature>
<evidence type="ECO:0000256" key="7">
    <source>
        <dbReference type="ARBA" id="ARBA00023277"/>
    </source>
</evidence>
<gene>
    <name evidence="10" type="ORF">KTH89_21805</name>
</gene>
<dbReference type="EMBL" id="JAHQCW010000051">
    <property type="protein sequence ID" value="MBU9739178.1"/>
    <property type="molecule type" value="Genomic_DNA"/>
</dbReference>
<dbReference type="InterPro" id="IPR010720">
    <property type="entry name" value="Alpha-L-AF_C"/>
</dbReference>
<proteinExistence type="inferred from homology"/>
<evidence type="ECO:0000256" key="6">
    <source>
        <dbReference type="ARBA" id="ARBA00022801"/>
    </source>
</evidence>
<dbReference type="EC" id="3.2.1.55" evidence="5"/>
<dbReference type="InterPro" id="IPR013780">
    <property type="entry name" value="Glyco_hydro_b"/>
</dbReference>
<comment type="subunit">
    <text evidence="4">Homohexamer; trimer of dimers.</text>
</comment>
<dbReference type="GO" id="GO:0046373">
    <property type="term" value="P:L-arabinose metabolic process"/>
    <property type="evidence" value="ECO:0007669"/>
    <property type="project" value="InterPro"/>
</dbReference>
<evidence type="ECO:0000256" key="1">
    <source>
        <dbReference type="ARBA" id="ARBA00001462"/>
    </source>
</evidence>
<dbReference type="AlphaFoldDB" id="A0A949K1G1"/>
<reference evidence="10" key="1">
    <citation type="submission" date="2021-06" db="EMBL/GenBank/DDBJ databases">
        <title>Description of novel taxa of the family Lachnospiraceae.</title>
        <authorList>
            <person name="Chaplin A.V."/>
            <person name="Sokolova S.R."/>
            <person name="Pikina A.P."/>
            <person name="Korzhanova M."/>
            <person name="Belova V."/>
            <person name="Korostin D."/>
            <person name="Efimov B.A."/>
        </authorList>
    </citation>
    <scope>NUCLEOTIDE SEQUENCE</scope>
    <source>
        <strain evidence="10">ASD5720</strain>
    </source>
</reference>
<dbReference type="InterPro" id="IPR055235">
    <property type="entry name" value="ASD1_cat"/>
</dbReference>
<evidence type="ECO:0000259" key="9">
    <source>
        <dbReference type="SMART" id="SM00813"/>
    </source>
</evidence>
<dbReference type="RefSeq" id="WP_238723087.1">
    <property type="nucleotide sequence ID" value="NZ_JAHQCW010000051.1"/>
</dbReference>
<sequence>MKKASMIINRNFTKGQIDPRIYSSFVEHMGRVVYSGIYEPGHPAADEDGFRADVLDKVKEMGVTGVRYPGGNFVSCYDWRDGVGPAEKRPRRLEIAWRSIETNQFGINEFMKWAKKAGVEPVFAVNLGTRGIENAVSMVEYCNIPGGTLYSDLRKEHGVEKPYGIKTWCLGNEMDGDWQVGHKTAQEYGRIAQETAKAMKLVDTDIQLVSCGSSKSSMSTYPEWEAQTLEYTYPYVDYISLHQYYDGQDRGTPYFLAQALDMENYIRTVIGTCDYVKAKKRSDKELFISFDEWGVWSMADKEVAAQVDEKPWQIAPKISEQIYSLEDSLLFASMMMNFLKYSDRIKIACQSLLTNISAAIMTKQGGEVWVQPIFYPFSYMSRYGRGQTLQSVLDCPTYDAEEFKQVPYLDSVAVYNQDRSEISVFLVNRSEDETIPFCIRLEDFGAGTPVQHIELTSEDKKATNQYRHDTVVPRELQDLIADPVNHTVTCELKPLSWNMIRIAVEE</sequence>
<dbReference type="Pfam" id="PF06964">
    <property type="entry name" value="Alpha-L-AF_C"/>
    <property type="match status" value="1"/>
</dbReference>
<dbReference type="Gene3D" id="3.20.20.80">
    <property type="entry name" value="Glycosidases"/>
    <property type="match status" value="1"/>
</dbReference>
<comment type="pathway">
    <text evidence="2">Glycan metabolism.</text>
</comment>
<protein>
    <recommendedName>
        <fullName evidence="5">non-reducing end alpha-L-arabinofuranosidase</fullName>
        <ecNumber evidence="5">3.2.1.55</ecNumber>
    </recommendedName>
</protein>
<organism evidence="10 11">
    <name type="scientific">Diplocloster agilis</name>
    <dbReference type="NCBI Taxonomy" id="2850323"/>
    <lineage>
        <taxon>Bacteria</taxon>
        <taxon>Bacillati</taxon>
        <taxon>Bacillota</taxon>
        <taxon>Clostridia</taxon>
        <taxon>Lachnospirales</taxon>
        <taxon>Lachnospiraceae</taxon>
        <taxon>Diplocloster</taxon>
    </lineage>
</organism>
<dbReference type="GO" id="GO:0000272">
    <property type="term" value="P:polysaccharide catabolic process"/>
    <property type="evidence" value="ECO:0007669"/>
    <property type="project" value="TreeGrafter"/>
</dbReference>
<keyword evidence="7" id="KW-0119">Carbohydrate metabolism</keyword>
<dbReference type="GO" id="GO:0046556">
    <property type="term" value="F:alpha-L-arabinofuranosidase activity"/>
    <property type="evidence" value="ECO:0007669"/>
    <property type="project" value="UniProtKB-EC"/>
</dbReference>
<comment type="similarity">
    <text evidence="3">Belongs to the glycosyl hydrolase 51 family.</text>
</comment>
<evidence type="ECO:0000313" key="11">
    <source>
        <dbReference type="Proteomes" id="UP000712157"/>
    </source>
</evidence>
<dbReference type="SUPFAM" id="SSF51011">
    <property type="entry name" value="Glycosyl hydrolase domain"/>
    <property type="match status" value="1"/>
</dbReference>
<evidence type="ECO:0000256" key="5">
    <source>
        <dbReference type="ARBA" id="ARBA00012670"/>
    </source>
</evidence>
<comment type="catalytic activity">
    <reaction evidence="1">
        <text>Hydrolysis of terminal non-reducing alpha-L-arabinofuranoside residues in alpha-L-arabinosides.</text>
        <dbReference type="EC" id="3.2.1.55"/>
    </reaction>
</comment>
<keyword evidence="6" id="KW-0378">Hydrolase</keyword>
<keyword evidence="11" id="KW-1185">Reference proteome</keyword>
<name>A0A949K1G1_9FIRM</name>
<dbReference type="Pfam" id="PF22848">
    <property type="entry name" value="ASD1_dom"/>
    <property type="match status" value="1"/>
</dbReference>
<evidence type="ECO:0000256" key="4">
    <source>
        <dbReference type="ARBA" id="ARBA00011165"/>
    </source>
</evidence>
<accession>A0A949K1G1</accession>
<dbReference type="SMART" id="SM00813">
    <property type="entry name" value="Alpha-L-AF_C"/>
    <property type="match status" value="1"/>
</dbReference>
<comment type="caution">
    <text evidence="10">The sequence shown here is derived from an EMBL/GenBank/DDBJ whole genome shotgun (WGS) entry which is preliminary data.</text>
</comment>
<dbReference type="Proteomes" id="UP000712157">
    <property type="component" value="Unassembled WGS sequence"/>
</dbReference>
<keyword evidence="8" id="KW-0326">Glycosidase</keyword>